<evidence type="ECO:0000256" key="1">
    <source>
        <dbReference type="SAM" id="MobiDB-lite"/>
    </source>
</evidence>
<proteinExistence type="predicted"/>
<gene>
    <name evidence="2" type="ORF">H9948_11125</name>
</gene>
<comment type="caution">
    <text evidence="2">The sequence shown here is derived from an EMBL/GenBank/DDBJ whole genome shotgun (WGS) entry which is preliminary data.</text>
</comment>
<organism evidence="2 3">
    <name type="scientific">Candidatus Jeotgalibaca merdavium</name>
    <dbReference type="NCBI Taxonomy" id="2838627"/>
    <lineage>
        <taxon>Bacteria</taxon>
        <taxon>Bacillati</taxon>
        <taxon>Bacillota</taxon>
        <taxon>Bacilli</taxon>
        <taxon>Lactobacillales</taxon>
        <taxon>Carnobacteriaceae</taxon>
        <taxon>Jeotgalibaca</taxon>
    </lineage>
</organism>
<reference evidence="2" key="1">
    <citation type="journal article" date="2021" name="PeerJ">
        <title>Extensive microbial diversity within the chicken gut microbiome revealed by metagenomics and culture.</title>
        <authorList>
            <person name="Gilroy R."/>
            <person name="Ravi A."/>
            <person name="Getino M."/>
            <person name="Pursley I."/>
            <person name="Horton D.L."/>
            <person name="Alikhan N.F."/>
            <person name="Baker D."/>
            <person name="Gharbi K."/>
            <person name="Hall N."/>
            <person name="Watson M."/>
            <person name="Adriaenssens E.M."/>
            <person name="Foster-Nyarko E."/>
            <person name="Jarju S."/>
            <person name="Secka A."/>
            <person name="Antonio M."/>
            <person name="Oren A."/>
            <person name="Chaudhuri R.R."/>
            <person name="La Ragione R."/>
            <person name="Hildebrand F."/>
            <person name="Pallen M.J."/>
        </authorList>
    </citation>
    <scope>NUCLEOTIDE SEQUENCE</scope>
    <source>
        <strain evidence="2">CHK171-505</strain>
    </source>
</reference>
<reference evidence="2" key="2">
    <citation type="submission" date="2021-04" db="EMBL/GenBank/DDBJ databases">
        <authorList>
            <person name="Gilroy R."/>
        </authorList>
    </citation>
    <scope>NUCLEOTIDE SEQUENCE</scope>
    <source>
        <strain evidence="2">CHK171-505</strain>
    </source>
</reference>
<evidence type="ECO:0000313" key="2">
    <source>
        <dbReference type="EMBL" id="HJA91328.1"/>
    </source>
</evidence>
<dbReference type="Proteomes" id="UP000886856">
    <property type="component" value="Unassembled WGS sequence"/>
</dbReference>
<evidence type="ECO:0008006" key="4">
    <source>
        <dbReference type="Google" id="ProtNLM"/>
    </source>
</evidence>
<protein>
    <recommendedName>
        <fullName evidence="4">DUF669 domain-containing protein</fullName>
    </recommendedName>
</protein>
<name>A0A9D2I420_9LACT</name>
<evidence type="ECO:0000313" key="3">
    <source>
        <dbReference type="Proteomes" id="UP000886856"/>
    </source>
</evidence>
<accession>A0A9D2I420</accession>
<sequence length="192" mass="21642">MTEYNQNFERELGWDDEIEKEGGDFIVLPAGKYQFRIDSFTRGRFAGSEKMPACNRAELEITLFSPEHGETTIKESLLLHSKTEWKLSEFFISIGQKRTGEKVRMNWGMVVGATGMAEIEVNKYTDKNGNNRENNRVKSFLEPTAAPQQQATYQAPPAQYQQPAQPQQPYQAPFPTAAPQQPQAGGFTPGSF</sequence>
<dbReference type="EMBL" id="DWYW01000257">
    <property type="protein sequence ID" value="HJA91328.1"/>
    <property type="molecule type" value="Genomic_DNA"/>
</dbReference>
<dbReference type="AlphaFoldDB" id="A0A9D2I420"/>
<feature type="compositionally biased region" description="Low complexity" evidence="1">
    <location>
        <begin position="143"/>
        <end position="184"/>
    </location>
</feature>
<feature type="region of interest" description="Disordered" evidence="1">
    <location>
        <begin position="143"/>
        <end position="192"/>
    </location>
</feature>